<dbReference type="Pfam" id="PF12867">
    <property type="entry name" value="DinB_2"/>
    <property type="match status" value="1"/>
</dbReference>
<dbReference type="OrthoDB" id="9793216at2"/>
<feature type="domain" description="DinB-like" evidence="1">
    <location>
        <begin position="31"/>
        <end position="165"/>
    </location>
</feature>
<name>A0A1K1PLF4_9FLAO</name>
<sequence>MHSRELLETEYHTRYSNYILALDETELLEALKNTEAELLAFIVDIPEDRWMYRYAEGKWTVAEVLQHIIDTERIMAYRALRFARNDKTDIPGFEQDDYVPYSGANNRNRNEIMVDFKAARLNSVSLFHTFTNEMLMRSGTVSGNKLSVRAIGFIISGHLKHHLRILKERYI</sequence>
<evidence type="ECO:0000313" key="2">
    <source>
        <dbReference type="EMBL" id="SFW48275.1"/>
    </source>
</evidence>
<dbReference type="InterPro" id="IPR024775">
    <property type="entry name" value="DinB-like"/>
</dbReference>
<evidence type="ECO:0000259" key="1">
    <source>
        <dbReference type="Pfam" id="PF12867"/>
    </source>
</evidence>
<dbReference type="InterPro" id="IPR034660">
    <property type="entry name" value="DinB/YfiT-like"/>
</dbReference>
<dbReference type="STRING" id="1150368.SAMN02927921_01856"/>
<accession>A0A1K1PLF4</accession>
<dbReference type="AlphaFoldDB" id="A0A1K1PLF4"/>
<organism evidence="2 3">
    <name type="scientific">Sinomicrobium oceani</name>
    <dbReference type="NCBI Taxonomy" id="1150368"/>
    <lineage>
        <taxon>Bacteria</taxon>
        <taxon>Pseudomonadati</taxon>
        <taxon>Bacteroidota</taxon>
        <taxon>Flavobacteriia</taxon>
        <taxon>Flavobacteriales</taxon>
        <taxon>Flavobacteriaceae</taxon>
        <taxon>Sinomicrobium</taxon>
    </lineage>
</organism>
<reference evidence="2 3" key="1">
    <citation type="submission" date="2016-11" db="EMBL/GenBank/DDBJ databases">
        <authorList>
            <person name="Jaros S."/>
            <person name="Januszkiewicz K."/>
            <person name="Wedrychowicz H."/>
        </authorList>
    </citation>
    <scope>NUCLEOTIDE SEQUENCE [LARGE SCALE GENOMIC DNA]</scope>
    <source>
        <strain evidence="2 3">CGMCC 1.12145</strain>
    </source>
</reference>
<dbReference type="SUPFAM" id="SSF109854">
    <property type="entry name" value="DinB/YfiT-like putative metalloenzymes"/>
    <property type="match status" value="1"/>
</dbReference>
<keyword evidence="3" id="KW-1185">Reference proteome</keyword>
<dbReference type="Proteomes" id="UP000182248">
    <property type="component" value="Unassembled WGS sequence"/>
</dbReference>
<dbReference type="Gene3D" id="1.20.120.450">
    <property type="entry name" value="dinb family like domain"/>
    <property type="match status" value="1"/>
</dbReference>
<gene>
    <name evidence="2" type="ORF">SAMN02927921_01856</name>
</gene>
<proteinExistence type="predicted"/>
<dbReference type="EMBL" id="FPJE01000008">
    <property type="protein sequence ID" value="SFW48275.1"/>
    <property type="molecule type" value="Genomic_DNA"/>
</dbReference>
<protein>
    <submittedName>
        <fullName evidence="2">DinB superfamily protein</fullName>
    </submittedName>
</protein>
<evidence type="ECO:0000313" key="3">
    <source>
        <dbReference type="Proteomes" id="UP000182248"/>
    </source>
</evidence>